<name>L0A829_CALLD</name>
<dbReference type="eggNOG" id="arCOG00287">
    <property type="taxonomic scope" value="Archaea"/>
</dbReference>
<sequence>MNLDMPTKIINSLGNDIISSYKTSYSKKRFLLTLKDIIEEDVNENETKAELYEYSSRFFNSKKIVNDKNLFVIGLDSSSRAIITPIADIIISAVSISGQGPVELSDWPYLYRDLAYIPINPEPFIYVASDDLNVSDYSNEYIKQFRSLDNEDDLSKIMDYSRLSLESWGIKEPSFALGNYFKRKGKKFVLLLDGPIYLLDNKNDYIKSNLMKNRSNEIEILENQGIPVIGVVKRIERSKILTNVQDFSNILSQCIGNYETLNDSLIIQKMLYSNCYNNYYGKILTTPKIKVRSNGLDKIVEYVLIPPSRYQSINKGRIFRLEYTEKTLDILNNNYSLEPVQILINDSIFKQSNESITIAYSDKRGKMITQILKDLFINTIVGRGAPISYDTLREAEATWIKRKT</sequence>
<proteinExistence type="predicted"/>
<dbReference type="InterPro" id="IPR018977">
    <property type="entry name" value="NurA_domain"/>
</dbReference>
<dbReference type="Pfam" id="PF09376">
    <property type="entry name" value="NurA"/>
    <property type="match status" value="1"/>
</dbReference>
<dbReference type="AlphaFoldDB" id="L0A829"/>
<dbReference type="KEGG" id="clg:Calag_0204"/>
<keyword evidence="3" id="KW-1185">Reference proteome</keyword>
<evidence type="ECO:0000313" key="2">
    <source>
        <dbReference type="EMBL" id="AFZ69986.1"/>
    </source>
</evidence>
<dbReference type="EMBL" id="CP003378">
    <property type="protein sequence ID" value="AFZ69986.1"/>
    <property type="molecule type" value="Genomic_DNA"/>
</dbReference>
<protein>
    <submittedName>
        <fullName evidence="2">NurA domain-containing protein</fullName>
    </submittedName>
</protein>
<reference evidence="3" key="1">
    <citation type="submission" date="2012-03" db="EMBL/GenBank/DDBJ databases">
        <title>Complete genome of Caldisphaera lagunensis DSM 15908.</title>
        <authorList>
            <person name="Lucas S."/>
            <person name="Copeland A."/>
            <person name="Lapidus A."/>
            <person name="Glavina del Rio T."/>
            <person name="Dalin E."/>
            <person name="Tice H."/>
            <person name="Bruce D."/>
            <person name="Goodwin L."/>
            <person name="Pitluck S."/>
            <person name="Peters L."/>
            <person name="Mikhailova N."/>
            <person name="Teshima H."/>
            <person name="Kyrpides N."/>
            <person name="Mavromatis K."/>
            <person name="Ivanova N."/>
            <person name="Brettin T."/>
            <person name="Detter J.C."/>
            <person name="Han C."/>
            <person name="Larimer F."/>
            <person name="Land M."/>
            <person name="Hauser L."/>
            <person name="Markowitz V."/>
            <person name="Cheng J.-F."/>
            <person name="Hugenholtz P."/>
            <person name="Woyke T."/>
            <person name="Wu D."/>
            <person name="Spring S."/>
            <person name="Schroeder M."/>
            <person name="Brambilla E."/>
            <person name="Klenk H.-P."/>
            <person name="Eisen J.A."/>
        </authorList>
    </citation>
    <scope>NUCLEOTIDE SEQUENCE [LARGE SCALE GENOMIC DNA]</scope>
    <source>
        <strain evidence="3">DSM 15908 / JCM 11604 / IC-154</strain>
    </source>
</reference>
<accession>L0A829</accession>
<dbReference type="STRING" id="1056495.Calag_0204"/>
<gene>
    <name evidence="2" type="ordered locus">Calag_0204</name>
</gene>
<dbReference type="InParanoid" id="L0A829"/>
<evidence type="ECO:0000259" key="1">
    <source>
        <dbReference type="Pfam" id="PF09376"/>
    </source>
</evidence>
<evidence type="ECO:0000313" key="3">
    <source>
        <dbReference type="Proteomes" id="UP000010469"/>
    </source>
</evidence>
<feature type="domain" description="NurA" evidence="1">
    <location>
        <begin position="72"/>
        <end position="333"/>
    </location>
</feature>
<dbReference type="Proteomes" id="UP000010469">
    <property type="component" value="Chromosome"/>
</dbReference>
<organism evidence="2 3">
    <name type="scientific">Caldisphaera lagunensis (strain DSM 15908 / JCM 11604 / ANMR 0165 / IC-154)</name>
    <dbReference type="NCBI Taxonomy" id="1056495"/>
    <lineage>
        <taxon>Archaea</taxon>
        <taxon>Thermoproteota</taxon>
        <taxon>Thermoprotei</taxon>
        <taxon>Acidilobales</taxon>
        <taxon>Caldisphaeraceae</taxon>
        <taxon>Caldisphaera</taxon>
    </lineage>
</organism>
<dbReference type="HOGENOM" id="CLU_680783_0_0_2"/>